<sequence>MSTKSSNCGNKRIQRIQTAVKIFLQRDDNSRSSAGKKETITRVRPFWVVKATEKDRQTCLCIKHENLQYQADRLRDLNIIGTSNINVLADMICCDSDSKTCMYKECITCKEKVITVDALENDLGKQINWKKWTTRRVEKVKKVQGEEIKYTTSMTTREEEQGTVETLVEDFQANLKKTCRHLYNIKHQYAVLRKLKENMTENEIIIHIDFSENYSCKYNKEIQSVHFGPSQTQVTLHTGVVYFKGECTLSFCTVSDYNKHGPPAIWAHLKPILAHVKDVHSTIDTVYFVSDGPTTQYRCKANFYLLSSYFFDLGFKIGNWTFLEAGHGKGPADGIGGAVKRSADAVVAHGGSITDAKTMMSALENTGTKIKFFLITEADVEPIQKYLPLNLDTVPQTMKLHQVFTNRRCAVQVRVLSCFCQKPDMCSCFTPTPFTFTHEASTASPTTSTENSVDTFQKSIDSQLVGKWCVVLYDDIPYPGVVQNVDDDDVEVHVMHKIGNNRYFWPMIPDILWYNHSQIICEISEPTKVGSRHYQLSKSDWDKVVKVVDV</sequence>
<proteinExistence type="predicted"/>
<dbReference type="PANTHER" id="PTHR46601">
    <property type="entry name" value="ULP_PROTEASE DOMAIN-CONTAINING PROTEIN"/>
    <property type="match status" value="1"/>
</dbReference>
<dbReference type="PANTHER" id="PTHR46601:SF2">
    <property type="entry name" value="UBIQUITIN-LIKE PROTEASE FAMILY PROFILE DOMAIN-CONTAINING PROTEIN"/>
    <property type="match status" value="1"/>
</dbReference>
<evidence type="ECO:0000313" key="1">
    <source>
        <dbReference type="EnsemblMetazoa" id="G20085.1:cds"/>
    </source>
</evidence>
<dbReference type="Proteomes" id="UP000005408">
    <property type="component" value="Unassembled WGS sequence"/>
</dbReference>
<keyword evidence="2" id="KW-1185">Reference proteome</keyword>
<evidence type="ECO:0000313" key="2">
    <source>
        <dbReference type="Proteomes" id="UP000005408"/>
    </source>
</evidence>
<dbReference type="EnsemblMetazoa" id="G20085.1">
    <property type="protein sequence ID" value="G20085.1:cds"/>
    <property type="gene ID" value="G20085"/>
</dbReference>
<dbReference type="AlphaFoldDB" id="A0A8W8JS13"/>
<reference evidence="1" key="1">
    <citation type="submission" date="2022-08" db="UniProtKB">
        <authorList>
            <consortium name="EnsemblMetazoa"/>
        </authorList>
    </citation>
    <scope>IDENTIFICATION</scope>
    <source>
        <strain evidence="1">05x7-T-G4-1.051#20</strain>
    </source>
</reference>
<protein>
    <submittedName>
        <fullName evidence="1">Uncharacterized protein</fullName>
    </submittedName>
</protein>
<name>A0A8W8JS13_MAGGI</name>
<organism evidence="1 2">
    <name type="scientific">Magallana gigas</name>
    <name type="common">Pacific oyster</name>
    <name type="synonym">Crassostrea gigas</name>
    <dbReference type="NCBI Taxonomy" id="29159"/>
    <lineage>
        <taxon>Eukaryota</taxon>
        <taxon>Metazoa</taxon>
        <taxon>Spiralia</taxon>
        <taxon>Lophotrochozoa</taxon>
        <taxon>Mollusca</taxon>
        <taxon>Bivalvia</taxon>
        <taxon>Autobranchia</taxon>
        <taxon>Pteriomorphia</taxon>
        <taxon>Ostreida</taxon>
        <taxon>Ostreoidea</taxon>
        <taxon>Ostreidae</taxon>
        <taxon>Magallana</taxon>
    </lineage>
</organism>
<accession>A0A8W8JS13</accession>